<name>A0A084SRT7_9BACT</name>
<organism evidence="2 3">
    <name type="scientific">Archangium violaceum Cb vi76</name>
    <dbReference type="NCBI Taxonomy" id="1406225"/>
    <lineage>
        <taxon>Bacteria</taxon>
        <taxon>Pseudomonadati</taxon>
        <taxon>Myxococcota</taxon>
        <taxon>Myxococcia</taxon>
        <taxon>Myxococcales</taxon>
        <taxon>Cystobacterineae</taxon>
        <taxon>Archangiaceae</taxon>
        <taxon>Archangium</taxon>
    </lineage>
</organism>
<evidence type="ECO:0000313" key="2">
    <source>
        <dbReference type="EMBL" id="KFA91172.1"/>
    </source>
</evidence>
<feature type="chain" id="PRO_5001781872" description="Lipoprotein" evidence="1">
    <location>
        <begin position="23"/>
        <end position="137"/>
    </location>
</feature>
<reference evidence="2 3" key="1">
    <citation type="submission" date="2014-07" db="EMBL/GenBank/DDBJ databases">
        <title>Draft Genome Sequence of Gephyronic Acid Producer, Cystobacter violaceus Strain Cb vi76.</title>
        <authorList>
            <person name="Stevens D.C."/>
            <person name="Young J."/>
            <person name="Carmichael R."/>
            <person name="Tan J."/>
            <person name="Taylor R.E."/>
        </authorList>
    </citation>
    <scope>NUCLEOTIDE SEQUENCE [LARGE SCALE GENOMIC DNA]</scope>
    <source>
        <strain evidence="2 3">Cb vi76</strain>
    </source>
</reference>
<keyword evidence="1" id="KW-0732">Signal</keyword>
<evidence type="ECO:0008006" key="4">
    <source>
        <dbReference type="Google" id="ProtNLM"/>
    </source>
</evidence>
<evidence type="ECO:0000256" key="1">
    <source>
        <dbReference type="SAM" id="SignalP"/>
    </source>
</evidence>
<dbReference type="EMBL" id="JPMI01000156">
    <property type="protein sequence ID" value="KFA91172.1"/>
    <property type="molecule type" value="Genomic_DNA"/>
</dbReference>
<proteinExistence type="predicted"/>
<accession>A0A084SRT7</accession>
<sequence>MKTAAFLPIVMLLAMSACRSHSDGGSGSHLHLAMESPVQDIPRAFSSERRMGTPLPAHSSAGELEGTKEVRAQTWAAMRGLKRQGAWLSLGLRVEGERIRLLALHGHEGTGAETGIVEVKNFRSLMDWALYRYAMGQ</sequence>
<gene>
    <name evidence="2" type="ORF">Q664_23465</name>
</gene>
<feature type="signal peptide" evidence="1">
    <location>
        <begin position="1"/>
        <end position="22"/>
    </location>
</feature>
<comment type="caution">
    <text evidence="2">The sequence shown here is derived from an EMBL/GenBank/DDBJ whole genome shotgun (WGS) entry which is preliminary data.</text>
</comment>
<evidence type="ECO:0000313" key="3">
    <source>
        <dbReference type="Proteomes" id="UP000028547"/>
    </source>
</evidence>
<dbReference type="PROSITE" id="PS51257">
    <property type="entry name" value="PROKAR_LIPOPROTEIN"/>
    <property type="match status" value="1"/>
</dbReference>
<dbReference type="AlphaFoldDB" id="A0A084SRT7"/>
<dbReference type="Proteomes" id="UP000028547">
    <property type="component" value="Unassembled WGS sequence"/>
</dbReference>
<protein>
    <recommendedName>
        <fullName evidence="4">Lipoprotein</fullName>
    </recommendedName>
</protein>